<name>A0A1M6SDU9_9BACT</name>
<reference evidence="3" key="1">
    <citation type="submission" date="2016-11" db="EMBL/GenBank/DDBJ databases">
        <authorList>
            <person name="Varghese N."/>
            <person name="Submissions S."/>
        </authorList>
    </citation>
    <scope>NUCLEOTIDE SEQUENCE [LARGE SCALE GENOMIC DNA]</scope>
    <source>
        <strain evidence="3">DSM 22212</strain>
    </source>
</reference>
<dbReference type="RefSeq" id="WP_072714929.1">
    <property type="nucleotide sequence ID" value="NZ_FRAU01000003.1"/>
</dbReference>
<dbReference type="STRING" id="633813.SAMN04488087_1050"/>
<evidence type="ECO:0000256" key="1">
    <source>
        <dbReference type="SAM" id="MobiDB-lite"/>
    </source>
</evidence>
<protein>
    <submittedName>
        <fullName evidence="2">Uncharacterized protein</fullName>
    </submittedName>
</protein>
<accession>A0A1M6SDU9</accession>
<feature type="region of interest" description="Disordered" evidence="1">
    <location>
        <begin position="78"/>
        <end position="124"/>
    </location>
</feature>
<gene>
    <name evidence="2" type="ORF">SAMN04488087_1050</name>
</gene>
<feature type="region of interest" description="Disordered" evidence="1">
    <location>
        <begin position="174"/>
        <end position="195"/>
    </location>
</feature>
<evidence type="ECO:0000313" key="2">
    <source>
        <dbReference type="EMBL" id="SHK42668.1"/>
    </source>
</evidence>
<dbReference type="AlphaFoldDB" id="A0A1M6SDU9"/>
<evidence type="ECO:0000313" key="3">
    <source>
        <dbReference type="Proteomes" id="UP000185812"/>
    </source>
</evidence>
<sequence length="195" mass="22500">MTLLEILLLLIIAYGLLANARRKQPAKPQPERTTPSKRNQALDEALREIGEAERHITDQLYSELDEALREIREALGMRWPEPEQRQAPLPEKTETEFRSLEQPPGPEFYSLEDTPPDTRAQKQATLHDHTTALDRPLGNEAEQQAMPTRQAQLWLRRLRHRKGVQEAMVLAELLGPPRARSPWQPRLSSNEIRRS</sequence>
<proteinExistence type="predicted"/>
<organism evidence="2 3">
    <name type="scientific">Rhodothermus profundi</name>
    <dbReference type="NCBI Taxonomy" id="633813"/>
    <lineage>
        <taxon>Bacteria</taxon>
        <taxon>Pseudomonadati</taxon>
        <taxon>Rhodothermota</taxon>
        <taxon>Rhodothermia</taxon>
        <taxon>Rhodothermales</taxon>
        <taxon>Rhodothermaceae</taxon>
        <taxon>Rhodothermus</taxon>
    </lineage>
</organism>
<feature type="compositionally biased region" description="Polar residues" evidence="1">
    <location>
        <begin position="186"/>
        <end position="195"/>
    </location>
</feature>
<dbReference type="OrthoDB" id="10016981at2"/>
<dbReference type="Proteomes" id="UP000185812">
    <property type="component" value="Unassembled WGS sequence"/>
</dbReference>
<keyword evidence="3" id="KW-1185">Reference proteome</keyword>
<dbReference type="EMBL" id="FRAU01000003">
    <property type="protein sequence ID" value="SHK42668.1"/>
    <property type="molecule type" value="Genomic_DNA"/>
</dbReference>